<dbReference type="InterPro" id="IPR013520">
    <property type="entry name" value="Ribonucl_H"/>
</dbReference>
<dbReference type="Gene3D" id="3.10.580.10">
    <property type="entry name" value="CBS-domain"/>
    <property type="match status" value="1"/>
</dbReference>
<dbReference type="InterPro" id="IPR046342">
    <property type="entry name" value="CBS_dom_sf"/>
</dbReference>
<evidence type="ECO:0000256" key="3">
    <source>
        <dbReference type="PROSITE-ProRule" id="PRU00703"/>
    </source>
</evidence>
<dbReference type="PROSITE" id="PS51371">
    <property type="entry name" value="CBS"/>
    <property type="match status" value="2"/>
</dbReference>
<dbReference type="EMBL" id="OBML01000012">
    <property type="protein sequence ID" value="SOC22498.1"/>
    <property type="molecule type" value="Genomic_DNA"/>
</dbReference>
<dbReference type="PANTHER" id="PTHR30231">
    <property type="entry name" value="DNA POLYMERASE III SUBUNIT EPSILON"/>
    <property type="match status" value="1"/>
</dbReference>
<feature type="domain" description="CBS" evidence="4">
    <location>
        <begin position="321"/>
        <end position="378"/>
    </location>
</feature>
<reference evidence="5 6" key="1">
    <citation type="submission" date="2017-08" db="EMBL/GenBank/DDBJ databases">
        <authorList>
            <person name="de Groot N.N."/>
        </authorList>
    </citation>
    <scope>NUCLEOTIDE SEQUENCE [LARGE SCALE GENOMIC DNA]</scope>
    <source>
        <strain evidence="5 6">USBA 352</strain>
    </source>
</reference>
<dbReference type="AlphaFoldDB" id="A0A285TKX4"/>
<evidence type="ECO:0000256" key="2">
    <source>
        <dbReference type="ARBA" id="ARBA00026073"/>
    </source>
</evidence>
<dbReference type="Proteomes" id="UP000219331">
    <property type="component" value="Unassembled WGS sequence"/>
</dbReference>
<keyword evidence="3" id="KW-0129">CBS domain</keyword>
<dbReference type="GO" id="GO:0008773">
    <property type="term" value="F:[protein-PII] uridylyltransferase activity"/>
    <property type="evidence" value="ECO:0007669"/>
    <property type="project" value="InterPro"/>
</dbReference>
<sequence>MSPASREGNGHRAGATPLIALDVVVLDTETTGLDIRKDRIVQIGAVRMEGVEVHPELSFRQLVDPGLAIPEVARRIHGLGDEDVKGQPDFAEIGPKLMEFIGDAVVVGHSIHFDLAVLRHEADRHGIAWREPRSLDVALLVAGLNRAMIDTSLDNLALGYGIPVEGRHTAFGDAVTTARVYSALIPQLLAKDIRTLAEAENLSRKPAGLIARQEEAGWFERPSERPDFSRAVMRSGSQRAIDSFLYRHRLGDVMNSPPICISPEASLHAAAQLMADRGIGCLIVEPSHEDGEPGIVTERDVLHALAREGAGASIVPVGKVMSAPVISAPDDTFLYRALGLMARRNLRYIGVTDGAGRLAGVFTLRTLLRKRALATLTVGDEIATAARPRDLARVQAALPSLAAGLLADGQDARQVAAIIAAEARAMTGRAAELAEAELVAAGRGPAPADYALLVLGSGGRGESLLAPDQDNALVIADDYTGDLDDPDDWFTRFAARINEILDRAGIPYCKGGVMAKNRPWRRRLGEWLDQARDWAGHPSPQALLSVDIFYDFTPAHVSGSGGSRLAGQLRREAGEIARGSLSMLRALGAAAGSHAPPLGLFGRIKKDDTGRVDLKAGGLLPIVSGARAIALRHGVASLSTPQRLRQAAEKAGRSQADADLLADIHGFLMRLILTQQIADLEAGVPPTNRVRLDALNHRDQDELREALGRIDLITHMLQDLLQGL</sequence>
<gene>
    <name evidence="5" type="ORF">SAMN05421512_11282</name>
</gene>
<protein>
    <submittedName>
        <fullName evidence="5">DNA polymerase-3 subunit epsilon/CBS domain-containing protein</fullName>
    </submittedName>
</protein>
<comment type="function">
    <text evidence="1">DNA polymerase III is a complex, multichain enzyme responsible for most of the replicative synthesis in bacteria. The epsilon subunit contain the editing function and is a proofreading 3'-5' exonuclease.</text>
</comment>
<keyword evidence="6" id="KW-1185">Reference proteome</keyword>
<dbReference type="InterPro" id="IPR036397">
    <property type="entry name" value="RNaseH_sf"/>
</dbReference>
<evidence type="ECO:0000313" key="5">
    <source>
        <dbReference type="EMBL" id="SOC22498.1"/>
    </source>
</evidence>
<dbReference type="Pfam" id="PF00929">
    <property type="entry name" value="RNase_T"/>
    <property type="match status" value="1"/>
</dbReference>
<dbReference type="PANTHER" id="PTHR30231:SF41">
    <property type="entry name" value="DNA POLYMERASE III SUBUNIT EPSILON"/>
    <property type="match status" value="1"/>
</dbReference>
<accession>A0A285TKX4</accession>
<name>A0A285TKX4_9HYPH</name>
<dbReference type="Gene3D" id="3.30.420.10">
    <property type="entry name" value="Ribonuclease H-like superfamily/Ribonuclease H"/>
    <property type="match status" value="1"/>
</dbReference>
<dbReference type="STRING" id="538381.GCA_001696535_00845"/>
<dbReference type="SUPFAM" id="SSF53098">
    <property type="entry name" value="Ribonuclease H-like"/>
    <property type="match status" value="1"/>
</dbReference>
<comment type="subunit">
    <text evidence="2">DNA polymerase III contains a core (composed of alpha, epsilon and theta chains) that associates with a tau subunit. This core dimerizes to form the POLIII' complex. PolIII' associates with the gamma complex (composed of gamma, delta, delta', psi and chi chains) and with the beta chain to form the complete DNA polymerase III complex.</text>
</comment>
<dbReference type="SMART" id="SM00479">
    <property type="entry name" value="EXOIII"/>
    <property type="match status" value="1"/>
</dbReference>
<dbReference type="GO" id="GO:0005829">
    <property type="term" value="C:cytosol"/>
    <property type="evidence" value="ECO:0007669"/>
    <property type="project" value="TreeGrafter"/>
</dbReference>
<evidence type="ECO:0000259" key="4">
    <source>
        <dbReference type="PROSITE" id="PS51371"/>
    </source>
</evidence>
<dbReference type="OrthoDB" id="9804290at2"/>
<dbReference type="SMART" id="SM00116">
    <property type="entry name" value="CBS"/>
    <property type="match status" value="2"/>
</dbReference>
<dbReference type="Pfam" id="PF00571">
    <property type="entry name" value="CBS"/>
    <property type="match status" value="2"/>
</dbReference>
<dbReference type="RefSeq" id="WP_097176118.1">
    <property type="nucleotide sequence ID" value="NZ_OBML01000012.1"/>
</dbReference>
<dbReference type="CDD" id="cd06127">
    <property type="entry name" value="DEDDh"/>
    <property type="match status" value="1"/>
</dbReference>
<evidence type="ECO:0000313" key="6">
    <source>
        <dbReference type="Proteomes" id="UP000219331"/>
    </source>
</evidence>
<dbReference type="GO" id="GO:0008408">
    <property type="term" value="F:3'-5' exonuclease activity"/>
    <property type="evidence" value="ECO:0007669"/>
    <property type="project" value="TreeGrafter"/>
</dbReference>
<dbReference type="InterPro" id="IPR012337">
    <property type="entry name" value="RNaseH-like_sf"/>
</dbReference>
<dbReference type="InterPro" id="IPR018821">
    <property type="entry name" value="DUF294_put_nucleoTrafse_sb-bd"/>
</dbReference>
<dbReference type="Pfam" id="PF10335">
    <property type="entry name" value="DUF294_C"/>
    <property type="match status" value="1"/>
</dbReference>
<dbReference type="GO" id="GO:0045004">
    <property type="term" value="P:DNA replication proofreading"/>
    <property type="evidence" value="ECO:0007669"/>
    <property type="project" value="TreeGrafter"/>
</dbReference>
<evidence type="ECO:0000256" key="1">
    <source>
        <dbReference type="ARBA" id="ARBA00025483"/>
    </source>
</evidence>
<feature type="domain" description="CBS" evidence="4">
    <location>
        <begin position="254"/>
        <end position="313"/>
    </location>
</feature>
<organism evidence="5 6">
    <name type="scientific">Stappia indica</name>
    <dbReference type="NCBI Taxonomy" id="538381"/>
    <lineage>
        <taxon>Bacteria</taxon>
        <taxon>Pseudomonadati</taxon>
        <taxon>Pseudomonadota</taxon>
        <taxon>Alphaproteobacteria</taxon>
        <taxon>Hyphomicrobiales</taxon>
        <taxon>Stappiaceae</taxon>
        <taxon>Stappia</taxon>
    </lineage>
</organism>
<dbReference type="InterPro" id="IPR005105">
    <property type="entry name" value="GlnD_Uridyltrans_N"/>
</dbReference>
<dbReference type="FunFam" id="3.30.420.10:FF:000045">
    <property type="entry name" value="3'-5' exonuclease DinG"/>
    <property type="match status" value="1"/>
</dbReference>
<dbReference type="GO" id="GO:0003676">
    <property type="term" value="F:nucleic acid binding"/>
    <property type="evidence" value="ECO:0007669"/>
    <property type="project" value="InterPro"/>
</dbReference>
<dbReference type="CDD" id="cd05401">
    <property type="entry name" value="NT_GlnE_GlnD_like"/>
    <property type="match status" value="1"/>
</dbReference>
<dbReference type="Pfam" id="PF03445">
    <property type="entry name" value="DUF294"/>
    <property type="match status" value="1"/>
</dbReference>
<dbReference type="SUPFAM" id="SSF54631">
    <property type="entry name" value="CBS-domain pair"/>
    <property type="match status" value="1"/>
</dbReference>
<dbReference type="InterPro" id="IPR000644">
    <property type="entry name" value="CBS_dom"/>
</dbReference>
<proteinExistence type="predicted"/>